<dbReference type="EMBL" id="JABBYC010000058">
    <property type="protein sequence ID" value="MBL0888464.1"/>
    <property type="molecule type" value="Genomic_DNA"/>
</dbReference>
<dbReference type="RefSeq" id="WP_201850585.1">
    <property type="nucleotide sequence ID" value="NZ_JABBYC010000058.1"/>
</dbReference>
<organism evidence="2 3">
    <name type="scientific">Myceligenerans indicum</name>
    <dbReference type="NCBI Taxonomy" id="2593663"/>
    <lineage>
        <taxon>Bacteria</taxon>
        <taxon>Bacillati</taxon>
        <taxon>Actinomycetota</taxon>
        <taxon>Actinomycetes</taxon>
        <taxon>Micrococcales</taxon>
        <taxon>Promicromonosporaceae</taxon>
        <taxon>Myceligenerans</taxon>
    </lineage>
</organism>
<gene>
    <name evidence="2" type="ORF">HGK34_19625</name>
</gene>
<evidence type="ECO:0000313" key="2">
    <source>
        <dbReference type="EMBL" id="MBL0888464.1"/>
    </source>
</evidence>
<accession>A0ABS1LQH9</accession>
<evidence type="ECO:0000256" key="1">
    <source>
        <dbReference type="SAM" id="MobiDB-lite"/>
    </source>
</evidence>
<keyword evidence="3" id="KW-1185">Reference proteome</keyword>
<dbReference type="Proteomes" id="UP000675409">
    <property type="component" value="Unassembled WGS sequence"/>
</dbReference>
<proteinExistence type="predicted"/>
<name>A0ABS1LQH9_9MICO</name>
<reference evidence="2 3" key="1">
    <citation type="journal article" date="2021" name="Arch. Microbiol.">
        <title>Myceligenerans indicum sp. nov., an actinobacterium isolated from mangrove sediment of Sundarbans, India.</title>
        <authorList>
            <person name="Asha K."/>
            <person name="Bhadury P."/>
        </authorList>
    </citation>
    <scope>NUCLEOTIDE SEQUENCE [LARGE SCALE GENOMIC DNA]</scope>
    <source>
        <strain evidence="2 3">I2</strain>
    </source>
</reference>
<evidence type="ECO:0000313" key="3">
    <source>
        <dbReference type="Proteomes" id="UP000675409"/>
    </source>
</evidence>
<sequence length="124" mass="14155">MSYDLAVFAIDGDDKAVRDRIDEIFEFLEDEAADEEDDLSCSDPRIAAFHAEITTTHPDDEGMDDDKFEESPWSSAPVEYGQDWMYLCMAYSRAEEMHALVARLAAKHGLIFYDIPDDKMHRPG</sequence>
<comment type="caution">
    <text evidence="2">The sequence shown here is derived from an EMBL/GenBank/DDBJ whole genome shotgun (WGS) entry which is preliminary data.</text>
</comment>
<protein>
    <submittedName>
        <fullName evidence="2">Uncharacterized protein</fullName>
    </submittedName>
</protein>
<feature type="region of interest" description="Disordered" evidence="1">
    <location>
        <begin position="55"/>
        <end position="74"/>
    </location>
</feature>